<evidence type="ECO:0000256" key="3">
    <source>
        <dbReference type="ARBA" id="ARBA00022692"/>
    </source>
</evidence>
<dbReference type="Proteomes" id="UP001142317">
    <property type="component" value="Unassembled WGS sequence"/>
</dbReference>
<feature type="transmembrane region" description="Helical" evidence="6">
    <location>
        <begin position="71"/>
        <end position="96"/>
    </location>
</feature>
<feature type="transmembrane region" description="Helical" evidence="6">
    <location>
        <begin position="25"/>
        <end position="51"/>
    </location>
</feature>
<sequence>MRGAKDPVAERRHGPAAARFTVRQWVGVIAVGAIVLVVGAATAVIAARWMLSVEAVRDFVTRYPGVYELPASAPVGVPAWLAWQHFFNAFLMVLIVRTGLQVRREKRPSAFWSPRGARKRKTSLTIWFHQALDVLWVVNGLVFVILLFATGQWTRIVPTSAEVLPNAASAALQYVSLDWPTENGWVAYNSLQQLAYFSVVFVASPLAVLSGARLSTAWPRGERRINRLISIDVARRIHVRVMVFFVAFITAHVTLVLATGALRNLNHMFAARGSVDPGAYADDPTGFWLFVASITVTAVAVFAARPAVLAPIARLFGTVTVR</sequence>
<feature type="transmembrane region" description="Helical" evidence="6">
    <location>
        <begin position="124"/>
        <end position="149"/>
    </location>
</feature>
<evidence type="ECO:0000313" key="9">
    <source>
        <dbReference type="Proteomes" id="UP001142317"/>
    </source>
</evidence>
<accession>A0A9W6M499</accession>
<feature type="transmembrane region" description="Helical" evidence="6">
    <location>
        <begin position="194"/>
        <end position="216"/>
    </location>
</feature>
<keyword evidence="2" id="KW-1003">Cell membrane</keyword>
<dbReference type="GO" id="GO:0022904">
    <property type="term" value="P:respiratory electron transport chain"/>
    <property type="evidence" value="ECO:0007669"/>
    <property type="project" value="InterPro"/>
</dbReference>
<dbReference type="InterPro" id="IPR011577">
    <property type="entry name" value="Cyt_b561_bac/Ni-Hgenase"/>
</dbReference>
<feature type="transmembrane region" description="Helical" evidence="6">
    <location>
        <begin position="237"/>
        <end position="265"/>
    </location>
</feature>
<dbReference type="GO" id="GO:0005886">
    <property type="term" value="C:plasma membrane"/>
    <property type="evidence" value="ECO:0007669"/>
    <property type="project" value="UniProtKB-SubCell"/>
</dbReference>
<feature type="domain" description="Cytochrome b561 bacterial/Ni-hydrogenase" evidence="7">
    <location>
        <begin position="79"/>
        <end position="269"/>
    </location>
</feature>
<keyword evidence="9" id="KW-1185">Reference proteome</keyword>
<comment type="subcellular location">
    <subcellularLocation>
        <location evidence="1">Cell membrane</location>
        <topology evidence="1">Multi-pass membrane protein</topology>
    </subcellularLocation>
</comment>
<evidence type="ECO:0000256" key="5">
    <source>
        <dbReference type="ARBA" id="ARBA00023136"/>
    </source>
</evidence>
<evidence type="ECO:0000259" key="7">
    <source>
        <dbReference type="Pfam" id="PF01292"/>
    </source>
</evidence>
<keyword evidence="3 6" id="KW-0812">Transmembrane</keyword>
<dbReference type="EMBL" id="BSEO01000014">
    <property type="protein sequence ID" value="GLJ80699.1"/>
    <property type="molecule type" value="Genomic_DNA"/>
</dbReference>
<evidence type="ECO:0000313" key="8">
    <source>
        <dbReference type="EMBL" id="GLJ80699.1"/>
    </source>
</evidence>
<proteinExistence type="predicted"/>
<organism evidence="8 9">
    <name type="scientific">Microbacterium imperiale</name>
    <dbReference type="NCBI Taxonomy" id="33884"/>
    <lineage>
        <taxon>Bacteria</taxon>
        <taxon>Bacillati</taxon>
        <taxon>Actinomycetota</taxon>
        <taxon>Actinomycetes</taxon>
        <taxon>Micrococcales</taxon>
        <taxon>Microbacteriaceae</taxon>
        <taxon>Microbacterium</taxon>
    </lineage>
</organism>
<dbReference type="AlphaFoldDB" id="A0A9W6M499"/>
<reference evidence="8" key="1">
    <citation type="journal article" date="2014" name="Int. J. Syst. Evol. Microbiol.">
        <title>Complete genome sequence of Corynebacterium casei LMG S-19264T (=DSM 44701T), isolated from a smear-ripened cheese.</title>
        <authorList>
            <consortium name="US DOE Joint Genome Institute (JGI-PGF)"/>
            <person name="Walter F."/>
            <person name="Albersmeier A."/>
            <person name="Kalinowski J."/>
            <person name="Ruckert C."/>
        </authorList>
    </citation>
    <scope>NUCLEOTIDE SEQUENCE</scope>
    <source>
        <strain evidence="8">VKM Ac-1447</strain>
    </source>
</reference>
<keyword evidence="4 6" id="KW-1133">Transmembrane helix</keyword>
<reference evidence="8" key="2">
    <citation type="submission" date="2023-01" db="EMBL/GenBank/DDBJ databases">
        <authorList>
            <person name="Sun Q."/>
            <person name="Evtushenko L."/>
        </authorList>
    </citation>
    <scope>NUCLEOTIDE SEQUENCE</scope>
    <source>
        <strain evidence="8">VKM Ac-1447</strain>
    </source>
</reference>
<dbReference type="InterPro" id="IPR016174">
    <property type="entry name" value="Di-haem_cyt_TM"/>
</dbReference>
<evidence type="ECO:0000256" key="4">
    <source>
        <dbReference type="ARBA" id="ARBA00022989"/>
    </source>
</evidence>
<gene>
    <name evidence="8" type="ORF">GCM10017586_23820</name>
</gene>
<comment type="caution">
    <text evidence="8">The sequence shown here is derived from an EMBL/GenBank/DDBJ whole genome shotgun (WGS) entry which is preliminary data.</text>
</comment>
<dbReference type="Gene3D" id="1.20.950.20">
    <property type="entry name" value="Transmembrane di-heme cytochromes, Chain C"/>
    <property type="match status" value="1"/>
</dbReference>
<evidence type="ECO:0000256" key="1">
    <source>
        <dbReference type="ARBA" id="ARBA00004651"/>
    </source>
</evidence>
<evidence type="ECO:0000256" key="6">
    <source>
        <dbReference type="SAM" id="Phobius"/>
    </source>
</evidence>
<dbReference type="SUPFAM" id="SSF81342">
    <property type="entry name" value="Transmembrane di-heme cytochromes"/>
    <property type="match status" value="1"/>
</dbReference>
<dbReference type="Pfam" id="PF01292">
    <property type="entry name" value="Ni_hydr_CYTB"/>
    <property type="match status" value="1"/>
</dbReference>
<feature type="transmembrane region" description="Helical" evidence="6">
    <location>
        <begin position="285"/>
        <end position="304"/>
    </location>
</feature>
<protein>
    <recommendedName>
        <fullName evidence="7">Cytochrome b561 bacterial/Ni-hydrogenase domain-containing protein</fullName>
    </recommendedName>
</protein>
<keyword evidence="5 6" id="KW-0472">Membrane</keyword>
<dbReference type="GO" id="GO:0009055">
    <property type="term" value="F:electron transfer activity"/>
    <property type="evidence" value="ECO:0007669"/>
    <property type="project" value="InterPro"/>
</dbReference>
<name>A0A9W6M499_9MICO</name>
<evidence type="ECO:0000256" key="2">
    <source>
        <dbReference type="ARBA" id="ARBA00022475"/>
    </source>
</evidence>